<reference evidence="9 10" key="1">
    <citation type="submission" date="2020-07" db="EMBL/GenBank/DDBJ databases">
        <authorList>
            <person name="Partida-Martinez L."/>
            <person name="Huntemann M."/>
            <person name="Clum A."/>
            <person name="Wang J."/>
            <person name="Palaniappan K."/>
            <person name="Ritter S."/>
            <person name="Chen I.-M."/>
            <person name="Stamatis D."/>
            <person name="Reddy T."/>
            <person name="O'Malley R."/>
            <person name="Daum C."/>
            <person name="Shapiro N."/>
            <person name="Ivanova N."/>
            <person name="Kyrpides N."/>
            <person name="Woyke T."/>
        </authorList>
    </citation>
    <scope>NUCLEOTIDE SEQUENCE [LARGE SCALE GENOMIC DNA]</scope>
    <source>
        <strain evidence="9 10">AS2.3</strain>
    </source>
</reference>
<comment type="similarity">
    <text evidence="7">Belongs to the queuine tRNA-ribosyltransferase family.</text>
</comment>
<keyword evidence="10" id="KW-1185">Reference proteome</keyword>
<evidence type="ECO:0000256" key="1">
    <source>
        <dbReference type="ARBA" id="ARBA00004691"/>
    </source>
</evidence>
<dbReference type="PANTHER" id="PTHR46499">
    <property type="entry name" value="QUEUINE TRNA-RIBOSYLTRANSFERASE"/>
    <property type="match status" value="1"/>
</dbReference>
<keyword evidence="3 7" id="KW-0808">Transferase</keyword>
<dbReference type="SUPFAM" id="SSF51713">
    <property type="entry name" value="tRNA-guanine transglycosylase"/>
    <property type="match status" value="1"/>
</dbReference>
<feature type="binding site" evidence="7">
    <location>
        <position position="309"/>
    </location>
    <ligand>
        <name>Zn(2+)</name>
        <dbReference type="ChEBI" id="CHEBI:29105"/>
    </ligand>
</feature>
<dbReference type="AlphaFoldDB" id="A0A7Y9FQM3"/>
<evidence type="ECO:0000256" key="6">
    <source>
        <dbReference type="ARBA" id="ARBA00050112"/>
    </source>
</evidence>
<dbReference type="GO" id="GO:0046872">
    <property type="term" value="F:metal ion binding"/>
    <property type="evidence" value="ECO:0007669"/>
    <property type="project" value="UniProtKB-KW"/>
</dbReference>
<feature type="binding site" evidence="7">
    <location>
        <position position="314"/>
    </location>
    <ligand>
        <name>Zn(2+)</name>
        <dbReference type="ChEBI" id="CHEBI:29105"/>
    </ligand>
</feature>
<dbReference type="NCBIfam" id="TIGR00449">
    <property type="entry name" value="tgt_general"/>
    <property type="match status" value="1"/>
</dbReference>
<dbReference type="RefSeq" id="WP_179510090.1">
    <property type="nucleotide sequence ID" value="NZ_JACCBY010000006.1"/>
</dbReference>
<reference evidence="9 10" key="2">
    <citation type="submission" date="2020-08" db="EMBL/GenBank/DDBJ databases">
        <title>The Agave Microbiome: Exploring the role of microbial communities in plant adaptations to desert environments.</title>
        <authorList>
            <person name="Partida-Martinez L.P."/>
        </authorList>
    </citation>
    <scope>NUCLEOTIDE SEQUENCE [LARGE SCALE GENOMIC DNA]</scope>
    <source>
        <strain evidence="9 10">AS2.3</strain>
    </source>
</reference>
<keyword evidence="2 7" id="KW-0328">Glycosyltransferase</keyword>
<dbReference type="Proteomes" id="UP000517753">
    <property type="component" value="Unassembled WGS sequence"/>
</dbReference>
<name>A0A7Y9FQM3_9SPHN</name>
<feature type="domain" description="tRNA-guanine(15) transglycosylase-like" evidence="8">
    <location>
        <begin position="15"/>
        <end position="373"/>
    </location>
</feature>
<feature type="region of interest" description="RNA binding" evidence="7">
    <location>
        <begin position="252"/>
        <end position="258"/>
    </location>
</feature>
<feature type="binding site" evidence="7">
    <location>
        <position position="147"/>
    </location>
    <ligand>
        <name>substrate</name>
    </ligand>
</feature>
<feature type="binding site" evidence="7">
    <location>
        <position position="311"/>
    </location>
    <ligand>
        <name>Zn(2+)</name>
        <dbReference type="ChEBI" id="CHEBI:29105"/>
    </ligand>
</feature>
<feature type="binding site" evidence="7">
    <location>
        <position position="221"/>
    </location>
    <ligand>
        <name>substrate</name>
    </ligand>
</feature>
<dbReference type="GO" id="GO:0008616">
    <property type="term" value="P:tRNA queuosine(34) biosynthetic process"/>
    <property type="evidence" value="ECO:0007669"/>
    <property type="project" value="UniProtKB-UniRule"/>
</dbReference>
<keyword evidence="5 7" id="KW-0671">Queuosine biosynthesis</keyword>
<dbReference type="InterPro" id="IPR004803">
    <property type="entry name" value="TGT"/>
</dbReference>
<comment type="caution">
    <text evidence="9">The sequence shown here is derived from an EMBL/GenBank/DDBJ whole genome shotgun (WGS) entry which is preliminary data.</text>
</comment>
<evidence type="ECO:0000256" key="2">
    <source>
        <dbReference type="ARBA" id="ARBA00022676"/>
    </source>
</evidence>
<feature type="binding site" evidence="7">
    <location>
        <begin position="93"/>
        <end position="97"/>
    </location>
    <ligand>
        <name>substrate</name>
    </ligand>
</feature>
<organism evidence="9 10">
    <name type="scientific">Sphingomonas melonis</name>
    <dbReference type="NCBI Taxonomy" id="152682"/>
    <lineage>
        <taxon>Bacteria</taxon>
        <taxon>Pseudomonadati</taxon>
        <taxon>Pseudomonadota</taxon>
        <taxon>Alphaproteobacteria</taxon>
        <taxon>Sphingomonadales</taxon>
        <taxon>Sphingomonadaceae</taxon>
        <taxon>Sphingomonas</taxon>
    </lineage>
</organism>
<evidence type="ECO:0000256" key="4">
    <source>
        <dbReference type="ARBA" id="ARBA00022694"/>
    </source>
</evidence>
<comment type="cofactor">
    <cofactor evidence="7">
        <name>Zn(2+)</name>
        <dbReference type="ChEBI" id="CHEBI:29105"/>
    </cofactor>
    <text evidence="7">Binds 1 zinc ion per subunit.</text>
</comment>
<dbReference type="UniPathway" id="UPA00392"/>
<keyword evidence="7" id="KW-0862">Zinc</keyword>
<dbReference type="EMBL" id="JACCBY010000006">
    <property type="protein sequence ID" value="NYD91676.1"/>
    <property type="molecule type" value="Genomic_DNA"/>
</dbReference>
<feature type="binding site" evidence="7">
    <location>
        <position position="194"/>
    </location>
    <ligand>
        <name>substrate</name>
    </ligand>
</feature>
<dbReference type="InterPro" id="IPR002616">
    <property type="entry name" value="tRNA_ribo_trans-like"/>
</dbReference>
<keyword evidence="7" id="KW-0479">Metal-binding</keyword>
<evidence type="ECO:0000256" key="5">
    <source>
        <dbReference type="ARBA" id="ARBA00022785"/>
    </source>
</evidence>
<evidence type="ECO:0000313" key="10">
    <source>
        <dbReference type="Proteomes" id="UP000517753"/>
    </source>
</evidence>
<dbReference type="GO" id="GO:0008479">
    <property type="term" value="F:tRNA-guanosine(34) queuine transglycosylase activity"/>
    <property type="evidence" value="ECO:0007669"/>
    <property type="project" value="UniProtKB-UniRule"/>
</dbReference>
<dbReference type="HAMAP" id="MF_00168">
    <property type="entry name" value="Q_tRNA_Tgt"/>
    <property type="match status" value="1"/>
</dbReference>
<protein>
    <recommendedName>
        <fullName evidence="7">Queuine tRNA-ribosyltransferase</fullName>
        <ecNumber evidence="7">2.4.2.29</ecNumber>
    </recommendedName>
    <alternativeName>
        <fullName evidence="7">Guanine insertion enzyme</fullName>
    </alternativeName>
    <alternativeName>
        <fullName evidence="7">tRNA-guanine transglycosylase</fullName>
    </alternativeName>
</protein>
<feature type="region of interest" description="RNA binding; important for wobble base 34 recognition" evidence="7">
    <location>
        <begin position="276"/>
        <end position="280"/>
    </location>
</feature>
<feature type="active site" description="Proton acceptor" evidence="7">
    <location>
        <position position="93"/>
    </location>
</feature>
<comment type="subunit">
    <text evidence="7">Homodimer. Within each dimer, one monomer is responsible for RNA recognition and catalysis, while the other monomer binds to the replacement base PreQ1.</text>
</comment>
<comment type="pathway">
    <text evidence="1 7">tRNA modification; tRNA-queuosine biosynthesis.</text>
</comment>
<comment type="catalytic activity">
    <reaction evidence="6 7">
        <text>7-aminomethyl-7-carbaguanine + guanosine(34) in tRNA = 7-aminomethyl-7-carbaguanosine(34) in tRNA + guanine</text>
        <dbReference type="Rhea" id="RHEA:24104"/>
        <dbReference type="Rhea" id="RHEA-COMP:10341"/>
        <dbReference type="Rhea" id="RHEA-COMP:10342"/>
        <dbReference type="ChEBI" id="CHEBI:16235"/>
        <dbReference type="ChEBI" id="CHEBI:58703"/>
        <dbReference type="ChEBI" id="CHEBI:74269"/>
        <dbReference type="ChEBI" id="CHEBI:82833"/>
        <dbReference type="EC" id="2.4.2.29"/>
    </reaction>
</comment>
<dbReference type="InterPro" id="IPR036511">
    <property type="entry name" value="TGT-like_sf"/>
</dbReference>
<dbReference type="GO" id="GO:0005829">
    <property type="term" value="C:cytosol"/>
    <property type="evidence" value="ECO:0007669"/>
    <property type="project" value="TreeGrafter"/>
</dbReference>
<accession>A0A7Y9FQM3</accession>
<dbReference type="Gene3D" id="3.20.20.105">
    <property type="entry name" value="Queuine tRNA-ribosyltransferase-like"/>
    <property type="match status" value="1"/>
</dbReference>
<comment type="function">
    <text evidence="7">Catalyzes the base-exchange of a guanine (G) residue with the queuine precursor 7-aminomethyl-7-deazaguanine (PreQ1) at position 34 (anticodon wobble position) in tRNAs with GU(N) anticodons (tRNA-Asp, -Asn, -His and -Tyr). Catalysis occurs through a double-displacement mechanism. The nucleophile active site attacks the C1' of nucleotide 34 to detach the guanine base from the RNA, forming a covalent enzyme-RNA intermediate. The proton acceptor active site deprotonates the incoming PreQ1, allowing a nucleophilic attack on the C1' of the ribose to form the product. After dissociation, two additional enzymatic reactions on the tRNA convert PreQ1 to queuine (Q), resulting in the hypermodified nucleoside queuosine (7-(((4,5-cis-dihydroxy-2-cyclopenten-1-yl)amino)methyl)-7-deazaguanosine).</text>
</comment>
<dbReference type="NCBIfam" id="TIGR00430">
    <property type="entry name" value="Q_tRNA_tgt"/>
    <property type="match status" value="1"/>
</dbReference>
<evidence type="ECO:0000256" key="7">
    <source>
        <dbReference type="HAMAP-Rule" id="MF_00168"/>
    </source>
</evidence>
<evidence type="ECO:0000259" key="8">
    <source>
        <dbReference type="Pfam" id="PF01702"/>
    </source>
</evidence>
<dbReference type="PANTHER" id="PTHR46499:SF1">
    <property type="entry name" value="QUEUINE TRNA-RIBOSYLTRANSFERASE"/>
    <property type="match status" value="1"/>
</dbReference>
<sequence length="378" mass="40804">MSPRFAFTIAATDGRARTGSIQMQRGTIRTPAFMPVGTAGTVKAMKPADVAASGADIILGNTYHLMLRPGAERVARLGGLHAFMGWERPILTDSGGYQVMSLADLTKRSEEGVSFKSHLDGTRHLLSPERSIEIQRLLGSNIVMAFDELVPTTSTREVQAAAMERSMRWARRSRAAFDAGGAHGANNAIFGIQQGALDEGFRKASADALVDIGFDGYAVGGLAVGEGQEAMFGCLDFAPGQLPADKPRYLMGVGKPDDIVGAVERGIDMFDCVMPTRSGRTGQAFTRDGPINLRNARFAEDQGPLDPACGCPACATWSRAYIHHLVRSGEILGAMLMTEHNIWFYESLMADLRRAIAAKELTPFANAFRARYQRGKGE</sequence>
<dbReference type="FunFam" id="3.20.20.105:FF:000001">
    <property type="entry name" value="Queuine tRNA-ribosyltransferase"/>
    <property type="match status" value="1"/>
</dbReference>
<evidence type="ECO:0000256" key="3">
    <source>
        <dbReference type="ARBA" id="ARBA00022679"/>
    </source>
</evidence>
<feature type="binding site" evidence="7">
    <location>
        <position position="340"/>
    </location>
    <ligand>
        <name>Zn(2+)</name>
        <dbReference type="ChEBI" id="CHEBI:29105"/>
    </ligand>
</feature>
<dbReference type="Pfam" id="PF01702">
    <property type="entry name" value="TGT"/>
    <property type="match status" value="1"/>
</dbReference>
<keyword evidence="4 7" id="KW-0819">tRNA processing</keyword>
<evidence type="ECO:0000313" key="9">
    <source>
        <dbReference type="EMBL" id="NYD91676.1"/>
    </source>
</evidence>
<proteinExistence type="inferred from homology"/>
<dbReference type="InterPro" id="IPR050076">
    <property type="entry name" value="ArchSynthase1/Queuine_TRR"/>
</dbReference>
<feature type="active site" description="Nucleophile" evidence="7">
    <location>
        <position position="271"/>
    </location>
</feature>
<dbReference type="EC" id="2.4.2.29" evidence="7"/>
<gene>
    <name evidence="7" type="primary">tgt</name>
    <name evidence="9" type="ORF">HD841_003492</name>
</gene>